<keyword evidence="5" id="KW-1185">Reference proteome</keyword>
<dbReference type="InterPro" id="IPR019734">
    <property type="entry name" value="TPR_rpt"/>
</dbReference>
<dbReference type="OrthoDB" id="9786280at2"/>
<proteinExistence type="predicted"/>
<accession>M1P6X1</accession>
<dbReference type="Pfam" id="PF03783">
    <property type="entry name" value="CsgG"/>
    <property type="match status" value="1"/>
</dbReference>
<reference evidence="5" key="1">
    <citation type="journal article" date="2013" name="Stand. Genomic Sci.">
        <title>Complete genome sequence of Desulfocapsa sulfexigens, a marine deltaproteobacterium specialized in disproportionating inorganic sulfur compounds.</title>
        <authorList>
            <person name="Finster K.W."/>
            <person name="Kjeldsen K.U."/>
            <person name="Kube M."/>
            <person name="Reinhardt R."/>
            <person name="Mussmann M."/>
            <person name="Amann R."/>
            <person name="Schreiber L."/>
        </authorList>
    </citation>
    <scope>NUCLEOTIDE SEQUENCE [LARGE SCALE GENOMIC DNA]</scope>
    <source>
        <strain evidence="5">DSM 10523 / SB164P1</strain>
    </source>
</reference>
<dbReference type="KEGG" id="dsf:UWK_02682"/>
<organism evidence="4 5">
    <name type="scientific">Desulfocapsa sulfexigens (strain DSM 10523 / SB164P1)</name>
    <dbReference type="NCBI Taxonomy" id="1167006"/>
    <lineage>
        <taxon>Bacteria</taxon>
        <taxon>Pseudomonadati</taxon>
        <taxon>Thermodesulfobacteriota</taxon>
        <taxon>Desulfobulbia</taxon>
        <taxon>Desulfobulbales</taxon>
        <taxon>Desulfocapsaceae</taxon>
        <taxon>Desulfocapsa</taxon>
    </lineage>
</organism>
<sequence>MKNRAVIRFWAMMTILFYSTALAQAGQVITQGERSWAKQAVQQEKSLAAASSPNSIAVLYFNNKSGQEKLNALQKGMAVMLISDLSKVEEIQVVERVRMQALLDEMALGASGLVTAETAPKVGKMLGASYVASGDILGGNTQEILIDSSVLEIIFETLTRQPIASGALDELFRLEKEILFNIIAQMRVTISPAKKIELEKPLSVSTAALLALFLGIDYSDKGRYAEAANMYQQALVEDPKLEMARSALQELRAMGLSTAEELAIVEETPPAPPSPAVEAEGSSVGTVVLVGLGAAAIGGAVFALSGSGSSDDNGSSDVVTPEVDTTAPVATPSPGTSETLDCMSGSVAFSFSKSMSDAGSAEISPKDFADSQGWFGDSYVISWGNDTSTCSSSLTSVQITLRNFEDTDGNALANPTVFDYSVE</sequence>
<dbReference type="HOGENOM" id="CLU_648497_0_0_7"/>
<feature type="compositionally biased region" description="Low complexity" evidence="2">
    <location>
        <begin position="307"/>
        <end position="317"/>
    </location>
</feature>
<dbReference type="EMBL" id="CP003985">
    <property type="protein sequence ID" value="AGF79218.1"/>
    <property type="molecule type" value="Genomic_DNA"/>
</dbReference>
<protein>
    <submittedName>
        <fullName evidence="4">Putative integral membrane protein</fullName>
    </submittedName>
</protein>
<dbReference type="PROSITE" id="PS50005">
    <property type="entry name" value="TPR"/>
    <property type="match status" value="1"/>
</dbReference>
<keyword evidence="1" id="KW-0802">TPR repeat</keyword>
<dbReference type="STRING" id="1167006.UWK_02682"/>
<evidence type="ECO:0000256" key="3">
    <source>
        <dbReference type="SAM" id="SignalP"/>
    </source>
</evidence>
<evidence type="ECO:0000313" key="4">
    <source>
        <dbReference type="EMBL" id="AGF79218.1"/>
    </source>
</evidence>
<evidence type="ECO:0000256" key="1">
    <source>
        <dbReference type="PROSITE-ProRule" id="PRU00339"/>
    </source>
</evidence>
<evidence type="ECO:0000313" key="5">
    <source>
        <dbReference type="Proteomes" id="UP000011721"/>
    </source>
</evidence>
<keyword evidence="3" id="KW-0732">Signal</keyword>
<name>M1P6X1_DESSD</name>
<feature type="region of interest" description="Disordered" evidence="2">
    <location>
        <begin position="307"/>
        <end position="337"/>
    </location>
</feature>
<dbReference type="InterPro" id="IPR005534">
    <property type="entry name" value="Curli_assmbl/transp-comp_CsgG"/>
</dbReference>
<dbReference type="Proteomes" id="UP000011721">
    <property type="component" value="Chromosome"/>
</dbReference>
<feature type="chain" id="PRO_5004016678" evidence="3">
    <location>
        <begin position="24"/>
        <end position="423"/>
    </location>
</feature>
<dbReference type="AlphaFoldDB" id="M1P6X1"/>
<feature type="repeat" description="TPR" evidence="1">
    <location>
        <begin position="208"/>
        <end position="241"/>
    </location>
</feature>
<dbReference type="Gene3D" id="3.40.50.10610">
    <property type="entry name" value="ABC-type transport auxiliary lipoprotein component"/>
    <property type="match status" value="1"/>
</dbReference>
<dbReference type="eggNOG" id="COG5616">
    <property type="taxonomic scope" value="Bacteria"/>
</dbReference>
<dbReference type="GO" id="GO:0030288">
    <property type="term" value="C:outer membrane-bounded periplasmic space"/>
    <property type="evidence" value="ECO:0007669"/>
    <property type="project" value="InterPro"/>
</dbReference>
<feature type="signal peptide" evidence="3">
    <location>
        <begin position="1"/>
        <end position="23"/>
    </location>
</feature>
<evidence type="ECO:0000256" key="2">
    <source>
        <dbReference type="SAM" id="MobiDB-lite"/>
    </source>
</evidence>
<gene>
    <name evidence="4" type="ordered locus">UWK_02682</name>
</gene>
<dbReference type="RefSeq" id="WP_015404904.1">
    <property type="nucleotide sequence ID" value="NC_020304.1"/>
</dbReference>